<feature type="region of interest" description="Disordered" evidence="7">
    <location>
        <begin position="266"/>
        <end position="292"/>
    </location>
</feature>
<name>A0ABC9HIC1_FASHE</name>
<comment type="similarity">
    <text evidence="1">Belongs to the MAX family.</text>
</comment>
<feature type="region of interest" description="Disordered" evidence="7">
    <location>
        <begin position="1"/>
        <end position="118"/>
    </location>
</feature>
<feature type="compositionally biased region" description="Low complexity" evidence="7">
    <location>
        <begin position="439"/>
        <end position="452"/>
    </location>
</feature>
<dbReference type="EMBL" id="CANUEZ050000257">
    <property type="protein sequence ID" value="CAM0512766.1"/>
    <property type="molecule type" value="Genomic_DNA"/>
</dbReference>
<dbReference type="Pfam" id="PF00010">
    <property type="entry name" value="HLH"/>
    <property type="match status" value="1"/>
</dbReference>
<feature type="compositionally biased region" description="Low complexity" evidence="7">
    <location>
        <begin position="420"/>
        <end position="431"/>
    </location>
</feature>
<feature type="compositionally biased region" description="Low complexity" evidence="7">
    <location>
        <begin position="336"/>
        <end position="345"/>
    </location>
</feature>
<evidence type="ECO:0000256" key="7">
    <source>
        <dbReference type="SAM" id="MobiDB-lite"/>
    </source>
</evidence>
<organism evidence="9 10">
    <name type="scientific">Fasciola hepatica</name>
    <name type="common">Liver fluke</name>
    <dbReference type="NCBI Taxonomy" id="6192"/>
    <lineage>
        <taxon>Eukaryota</taxon>
        <taxon>Metazoa</taxon>
        <taxon>Spiralia</taxon>
        <taxon>Lophotrochozoa</taxon>
        <taxon>Platyhelminthes</taxon>
        <taxon>Trematoda</taxon>
        <taxon>Digenea</taxon>
        <taxon>Plagiorchiida</taxon>
        <taxon>Echinostomata</taxon>
        <taxon>Echinostomatoidea</taxon>
        <taxon>Fasciolidae</taxon>
        <taxon>Fasciola</taxon>
    </lineage>
</organism>
<dbReference type="Gene3D" id="4.10.280.10">
    <property type="entry name" value="Helix-loop-helix DNA-binding domain"/>
    <property type="match status" value="1"/>
</dbReference>
<comment type="caution">
    <text evidence="9">The sequence shown here is derived from an EMBL/GenBank/DDBJ whole genome shotgun (WGS) entry which is preliminary data.</text>
</comment>
<protein>
    <recommendedName>
        <fullName evidence="8">BHLH domain-containing protein</fullName>
    </recommendedName>
</protein>
<dbReference type="GO" id="GO:0003677">
    <property type="term" value="F:DNA binding"/>
    <property type="evidence" value="ECO:0007669"/>
    <property type="project" value="UniProtKB-KW"/>
</dbReference>
<evidence type="ECO:0000313" key="10">
    <source>
        <dbReference type="Proteomes" id="UP001189180"/>
    </source>
</evidence>
<keyword evidence="5" id="KW-0804">Transcription</keyword>
<sequence>MKRFVGNDSHTGRTMRTEPYEVAYGDEDDEDDDDDDDFDDEDLDGYDGLSDYDEDDDTTQSRSAGRHANAGGDDRASGLGEVRRQRSVSEGSGSLLEPGDDNRRDHHNQLERKRRASIKTSYNDLREAIPSLRGSKASRAVILQRAVEYIEELHRSNRDHTHCVETLRRQNDSLDSRVQEMQRFLQRLDGEEAAAAAAAAAASAASAASAPVHISGNNGILGASSCVSGGATLRLVSSNISTSGVAVSGSGTTHLPVYRLMPQESIGSDRSANNGVTHVLTSTSPRANVLGNTSMGHARTRISPALHTASSSSTFNGLNVLNTAVSLVASAHSAFSSTSSSSVGSNGDGTAPQSSSQRSSPGSYSSASSTPSSLGNSTLMRPTHSQAFEDLCEDGSVVNASDTIIIPGQRKTKTVSAHCSSTSSSSSSSPPASLPPPARLLSASISHPSSPPSIVLAVPVRHLPANSTPKDVELVSKRQRLS</sequence>
<feature type="domain" description="BHLH" evidence="8">
    <location>
        <begin position="102"/>
        <end position="153"/>
    </location>
</feature>
<evidence type="ECO:0000256" key="3">
    <source>
        <dbReference type="ARBA" id="ARBA00023125"/>
    </source>
</evidence>
<dbReference type="InterPro" id="IPR011598">
    <property type="entry name" value="bHLH_dom"/>
</dbReference>
<dbReference type="PANTHER" id="PTHR10328">
    <property type="entry name" value="PROTEIN MAX MYC-ASSOCIATED FACTOR X"/>
    <property type="match status" value="1"/>
</dbReference>
<dbReference type="CDD" id="cd11406">
    <property type="entry name" value="bHLHzip_Max"/>
    <property type="match status" value="1"/>
</dbReference>
<evidence type="ECO:0000259" key="8">
    <source>
        <dbReference type="PROSITE" id="PS50888"/>
    </source>
</evidence>
<keyword evidence="3" id="KW-0238">DNA-binding</keyword>
<dbReference type="PROSITE" id="PS50888">
    <property type="entry name" value="BHLH"/>
    <property type="match status" value="1"/>
</dbReference>
<evidence type="ECO:0000256" key="1">
    <source>
        <dbReference type="ARBA" id="ARBA00007628"/>
    </source>
</evidence>
<dbReference type="SMART" id="SM00353">
    <property type="entry name" value="HLH"/>
    <property type="match status" value="1"/>
</dbReference>
<evidence type="ECO:0000256" key="6">
    <source>
        <dbReference type="ARBA" id="ARBA00023242"/>
    </source>
</evidence>
<feature type="region of interest" description="Disordered" evidence="7">
    <location>
        <begin position="336"/>
        <end position="380"/>
    </location>
</feature>
<feature type="compositionally biased region" description="Basic and acidic residues" evidence="7">
    <location>
        <begin position="72"/>
        <end position="84"/>
    </location>
</feature>
<feature type="compositionally biased region" description="Acidic residues" evidence="7">
    <location>
        <begin position="24"/>
        <end position="58"/>
    </location>
</feature>
<dbReference type="Proteomes" id="UP001189180">
    <property type="component" value="Unassembled WGS sequence"/>
</dbReference>
<dbReference type="FunFam" id="4.10.280.10:FF:000019">
    <property type="entry name" value="Myc proto-oncogene protein"/>
    <property type="match status" value="1"/>
</dbReference>
<evidence type="ECO:0000313" key="9">
    <source>
        <dbReference type="EMBL" id="CAM0512766.1"/>
    </source>
</evidence>
<dbReference type="PANTHER" id="PTHR10328:SF3">
    <property type="entry name" value="PROTEIN MAX"/>
    <property type="match status" value="1"/>
</dbReference>
<keyword evidence="6" id="KW-0539">Nucleus</keyword>
<evidence type="ECO:0000256" key="2">
    <source>
        <dbReference type="ARBA" id="ARBA00023015"/>
    </source>
</evidence>
<feature type="compositionally biased region" description="Low complexity" evidence="7">
    <location>
        <begin position="353"/>
        <end position="379"/>
    </location>
</feature>
<keyword evidence="2" id="KW-0805">Transcription regulation</keyword>
<feature type="compositionally biased region" description="Basic and acidic residues" evidence="7">
    <location>
        <begin position="100"/>
        <end position="111"/>
    </location>
</feature>
<accession>A0ABC9HIC1</accession>
<reference evidence="9 10" key="1">
    <citation type="submission" date="2024-08" db="EMBL/GenBank/DDBJ databases">
        <authorList>
            <person name="Paterson S."/>
        </authorList>
    </citation>
    <scope>NUCLEOTIDE SEQUENCE [LARGE SCALE GENOMIC DNA]</scope>
</reference>
<evidence type="ECO:0000256" key="4">
    <source>
        <dbReference type="ARBA" id="ARBA00023159"/>
    </source>
</evidence>
<keyword evidence="4" id="KW-0010">Activator</keyword>
<gene>
    <name evidence="9" type="ORF">FHB240107_LOCUS14590</name>
</gene>
<dbReference type="SUPFAM" id="SSF47459">
    <property type="entry name" value="HLH, helix-loop-helix DNA-binding domain"/>
    <property type="match status" value="1"/>
</dbReference>
<dbReference type="InterPro" id="IPR036638">
    <property type="entry name" value="HLH_DNA-bd_sf"/>
</dbReference>
<evidence type="ECO:0000256" key="5">
    <source>
        <dbReference type="ARBA" id="ARBA00023163"/>
    </source>
</evidence>
<feature type="region of interest" description="Disordered" evidence="7">
    <location>
        <begin position="409"/>
        <end position="452"/>
    </location>
</feature>
<dbReference type="AlphaFoldDB" id="A0ABC9HIC1"/>
<keyword evidence="10" id="KW-1185">Reference proteome</keyword>
<proteinExistence type="inferred from homology"/>